<evidence type="ECO:0000313" key="9">
    <source>
        <dbReference type="Proteomes" id="UP000054007"/>
    </source>
</evidence>
<organism evidence="8 9">
    <name type="scientific">Cylindrobasidium torrendii FP15055 ss-10</name>
    <dbReference type="NCBI Taxonomy" id="1314674"/>
    <lineage>
        <taxon>Eukaryota</taxon>
        <taxon>Fungi</taxon>
        <taxon>Dikarya</taxon>
        <taxon>Basidiomycota</taxon>
        <taxon>Agaricomycotina</taxon>
        <taxon>Agaricomycetes</taxon>
        <taxon>Agaricomycetidae</taxon>
        <taxon>Agaricales</taxon>
        <taxon>Marasmiineae</taxon>
        <taxon>Physalacriaceae</taxon>
        <taxon>Cylindrobasidium</taxon>
    </lineage>
</organism>
<dbReference type="GO" id="GO:0000118">
    <property type="term" value="C:histone deacetylase complex"/>
    <property type="evidence" value="ECO:0007669"/>
    <property type="project" value="TreeGrafter"/>
</dbReference>
<evidence type="ECO:0000256" key="6">
    <source>
        <dbReference type="SAM" id="MobiDB-lite"/>
    </source>
</evidence>
<dbReference type="EMBL" id="KN880656">
    <property type="protein sequence ID" value="KIY64061.1"/>
    <property type="molecule type" value="Genomic_DNA"/>
</dbReference>
<feature type="domain" description="Zinc-finger" evidence="7">
    <location>
        <begin position="538"/>
        <end position="612"/>
    </location>
</feature>
<keyword evidence="3" id="KW-0805">Transcription regulation</keyword>
<dbReference type="GO" id="GO:0032454">
    <property type="term" value="F:histone H3K9 demethylase activity"/>
    <property type="evidence" value="ECO:0007669"/>
    <property type="project" value="InterPro"/>
</dbReference>
<comment type="subcellular location">
    <subcellularLocation>
        <location evidence="1">Nucleus</location>
    </subcellularLocation>
</comment>
<dbReference type="GO" id="GO:0000785">
    <property type="term" value="C:chromatin"/>
    <property type="evidence" value="ECO:0007669"/>
    <property type="project" value="TreeGrafter"/>
</dbReference>
<evidence type="ECO:0000313" key="8">
    <source>
        <dbReference type="EMBL" id="KIY64061.1"/>
    </source>
</evidence>
<dbReference type="GO" id="GO:0006357">
    <property type="term" value="P:regulation of transcription by RNA polymerase II"/>
    <property type="evidence" value="ECO:0007669"/>
    <property type="project" value="TreeGrafter"/>
</dbReference>
<feature type="compositionally biased region" description="Polar residues" evidence="6">
    <location>
        <begin position="458"/>
        <end position="481"/>
    </location>
</feature>
<evidence type="ECO:0000256" key="3">
    <source>
        <dbReference type="ARBA" id="ARBA00023015"/>
    </source>
</evidence>
<protein>
    <recommendedName>
        <fullName evidence="7">Zinc-finger domain-containing protein</fullName>
    </recommendedName>
</protein>
<evidence type="ECO:0000256" key="4">
    <source>
        <dbReference type="ARBA" id="ARBA00023163"/>
    </source>
</evidence>
<reference evidence="8 9" key="1">
    <citation type="journal article" date="2015" name="Fungal Genet. Biol.">
        <title>Evolution of novel wood decay mechanisms in Agaricales revealed by the genome sequences of Fistulina hepatica and Cylindrobasidium torrendii.</title>
        <authorList>
            <person name="Floudas D."/>
            <person name="Held B.W."/>
            <person name="Riley R."/>
            <person name="Nagy L.G."/>
            <person name="Koehler G."/>
            <person name="Ransdell A.S."/>
            <person name="Younus H."/>
            <person name="Chow J."/>
            <person name="Chiniquy J."/>
            <person name="Lipzen A."/>
            <person name="Tritt A."/>
            <person name="Sun H."/>
            <person name="Haridas S."/>
            <person name="LaButti K."/>
            <person name="Ohm R.A."/>
            <person name="Kues U."/>
            <person name="Blanchette R.A."/>
            <person name="Grigoriev I.V."/>
            <person name="Minto R.E."/>
            <person name="Hibbett D.S."/>
        </authorList>
    </citation>
    <scope>NUCLEOTIDE SEQUENCE [LARGE SCALE GENOMIC DNA]</scope>
    <source>
        <strain evidence="8 9">FP15055 ss-10</strain>
    </source>
</reference>
<evidence type="ECO:0000256" key="1">
    <source>
        <dbReference type="ARBA" id="ARBA00004123"/>
    </source>
</evidence>
<keyword evidence="2" id="KW-0479">Metal-binding</keyword>
<accession>A0A0D7B3E3</accession>
<proteinExistence type="predicted"/>
<dbReference type="InterPro" id="IPR045109">
    <property type="entry name" value="LSDs-like"/>
</dbReference>
<evidence type="ECO:0000259" key="7">
    <source>
        <dbReference type="Pfam" id="PF10497"/>
    </source>
</evidence>
<feature type="region of interest" description="Disordered" evidence="6">
    <location>
        <begin position="625"/>
        <end position="664"/>
    </location>
</feature>
<dbReference type="Pfam" id="PF10497">
    <property type="entry name" value="zf-4CXXC_R1"/>
    <property type="match status" value="1"/>
</dbReference>
<dbReference type="AlphaFoldDB" id="A0A0D7B3E3"/>
<dbReference type="GO" id="GO:0003712">
    <property type="term" value="F:transcription coregulator activity"/>
    <property type="evidence" value="ECO:0007669"/>
    <property type="project" value="TreeGrafter"/>
</dbReference>
<dbReference type="Proteomes" id="UP000054007">
    <property type="component" value="Unassembled WGS sequence"/>
</dbReference>
<dbReference type="PANTHER" id="PTHR12549:SF38">
    <property type="entry name" value="JMJC DOMAIN-CONTAINING HISTONE DEMETHYLASE 2, ISOFORM A"/>
    <property type="match status" value="1"/>
</dbReference>
<dbReference type="InterPro" id="IPR018866">
    <property type="entry name" value="Znf-4CXXC_R1"/>
</dbReference>
<feature type="region of interest" description="Disordered" evidence="6">
    <location>
        <begin position="360"/>
        <end position="535"/>
    </location>
</feature>
<feature type="compositionally biased region" description="Basic and acidic residues" evidence="6">
    <location>
        <begin position="655"/>
        <end position="664"/>
    </location>
</feature>
<sequence length="664" mass="71519">MSSNTDAGDIPTYTRTDKIDYITFDAGRGAFSITVGRLPTPEDRTRSNRVGKTKFGENHERLPVWAAGDRKNDAGEKAVDEERALSVDKVEGHRAENNVGNVNSAVYDESKMLVDGDIVVSAVAGDTTQSSDAVDNEHVPRAIADAPVAVDKEPSLEGANNTAVENSVCITTVDRPTETLVSTTDDTELNQACVEETSGYGSLTMVAAPPACLSLVHRTLCALSDSEKSMNLPSPEGKHQVLQLLGKMAHQRYLVTPTFLASMDELSNQKPWHLYHAEWWPPFRRAVLVWQNEDAWRALERDALEKALSLGPALPPRVPSPSYSDVADGASTPARIAKKRILVGVRPTTLALDHTAFATLVDTPPPTETTIASGSHSVPPNQSAHTSVQDIPSTSGSATPRPPKRKRTPVPIKAETQASSSAVPRRAGLRTRPPPLTSSISAPILLKQKNADAEGASDSRTATASTPPDNDLNLSPLSSPITELRQHSSSDEEGEGHKLVVKRAGAPSFKAPVPRHKPYTRPDVSTSANGPKHAKTQKDNIKYCHQCRSKINKSFISCGSCSPPRNFCIRCIDTRYASLPADLRPFTEGTRTKCPYCENWCSCDRCCTRRGEPYRFVGSGFVGDGSISTGNPGGAREAKGGGTKRSGDRPVGAAEKPRVEMNPQ</sequence>
<dbReference type="PANTHER" id="PTHR12549">
    <property type="entry name" value="JMJC DOMAIN-CONTAINING HISTONE DEMETHYLATION PROTEIN"/>
    <property type="match status" value="1"/>
</dbReference>
<dbReference type="STRING" id="1314674.A0A0D7B3E3"/>
<evidence type="ECO:0000256" key="5">
    <source>
        <dbReference type="ARBA" id="ARBA00023242"/>
    </source>
</evidence>
<keyword evidence="4" id="KW-0804">Transcription</keyword>
<keyword evidence="9" id="KW-1185">Reference proteome</keyword>
<dbReference type="GO" id="GO:0031490">
    <property type="term" value="F:chromatin DNA binding"/>
    <property type="evidence" value="ECO:0007669"/>
    <property type="project" value="TreeGrafter"/>
</dbReference>
<dbReference type="OrthoDB" id="298344at2759"/>
<feature type="compositionally biased region" description="Basic and acidic residues" evidence="6">
    <location>
        <begin position="484"/>
        <end position="498"/>
    </location>
</feature>
<dbReference type="GO" id="GO:0046872">
    <property type="term" value="F:metal ion binding"/>
    <property type="evidence" value="ECO:0007669"/>
    <property type="project" value="UniProtKB-KW"/>
</dbReference>
<keyword evidence="5" id="KW-0539">Nucleus</keyword>
<feature type="compositionally biased region" description="Polar residues" evidence="6">
    <location>
        <begin position="368"/>
        <end position="398"/>
    </location>
</feature>
<evidence type="ECO:0000256" key="2">
    <source>
        <dbReference type="ARBA" id="ARBA00022723"/>
    </source>
</evidence>
<gene>
    <name evidence="8" type="ORF">CYLTODRAFT_114734</name>
</gene>
<name>A0A0D7B3E3_9AGAR</name>